<proteinExistence type="predicted"/>
<dbReference type="Proteomes" id="UP001328107">
    <property type="component" value="Unassembled WGS sequence"/>
</dbReference>
<gene>
    <name evidence="1" type="ORF">PMAYCL1PPCAC_10521</name>
</gene>
<comment type="caution">
    <text evidence="1">The sequence shown here is derived from an EMBL/GenBank/DDBJ whole genome shotgun (WGS) entry which is preliminary data.</text>
</comment>
<accession>A0AAN5CFP5</accession>
<reference evidence="2" key="1">
    <citation type="submission" date="2022-10" db="EMBL/GenBank/DDBJ databases">
        <title>Genome assembly of Pristionchus species.</title>
        <authorList>
            <person name="Yoshida K."/>
            <person name="Sommer R.J."/>
        </authorList>
    </citation>
    <scope>NUCLEOTIDE SEQUENCE [LARGE SCALE GENOMIC DNA]</scope>
    <source>
        <strain evidence="2">RS5460</strain>
    </source>
</reference>
<protein>
    <submittedName>
        <fullName evidence="1">Uncharacterized protein</fullName>
    </submittedName>
</protein>
<evidence type="ECO:0000313" key="1">
    <source>
        <dbReference type="EMBL" id="GMR40326.1"/>
    </source>
</evidence>
<keyword evidence="2" id="KW-1185">Reference proteome</keyword>
<evidence type="ECO:0000313" key="2">
    <source>
        <dbReference type="Proteomes" id="UP001328107"/>
    </source>
</evidence>
<feature type="non-terminal residue" evidence="1">
    <location>
        <position position="100"/>
    </location>
</feature>
<name>A0AAN5CFP5_9BILA</name>
<organism evidence="1 2">
    <name type="scientific">Pristionchus mayeri</name>
    <dbReference type="NCBI Taxonomy" id="1317129"/>
    <lineage>
        <taxon>Eukaryota</taxon>
        <taxon>Metazoa</taxon>
        <taxon>Ecdysozoa</taxon>
        <taxon>Nematoda</taxon>
        <taxon>Chromadorea</taxon>
        <taxon>Rhabditida</taxon>
        <taxon>Rhabditina</taxon>
        <taxon>Diplogasteromorpha</taxon>
        <taxon>Diplogasteroidea</taxon>
        <taxon>Neodiplogasteridae</taxon>
        <taxon>Pristionchus</taxon>
    </lineage>
</organism>
<dbReference type="AlphaFoldDB" id="A0AAN5CFP5"/>
<feature type="non-terminal residue" evidence="1">
    <location>
        <position position="1"/>
    </location>
</feature>
<sequence length="100" mass="11735">ASLYYKDVKYFFVRLQEKLDAYSEEYGLEYKEIKVPRFEDNLIDPVEQAFVLLKTIGDVWPLLKVAPCKKAAEVAARRMVVLIGHLLYFILEIEFFSCVH</sequence>
<dbReference type="EMBL" id="BTRK01000003">
    <property type="protein sequence ID" value="GMR40326.1"/>
    <property type="molecule type" value="Genomic_DNA"/>
</dbReference>